<reference evidence="12 13" key="1">
    <citation type="submission" date="2018-11" db="EMBL/GenBank/DDBJ databases">
        <title>Genome sequence of Saitozyma podzolica DSM 27192.</title>
        <authorList>
            <person name="Aliyu H."/>
            <person name="Gorte O."/>
            <person name="Ochsenreither K."/>
        </authorList>
    </citation>
    <scope>NUCLEOTIDE SEQUENCE [LARGE SCALE GENOMIC DNA]</scope>
    <source>
        <strain evidence="12 13">DSM 27192</strain>
    </source>
</reference>
<dbReference type="PROSITE" id="PS51564">
    <property type="entry name" value="SAM_ICMT"/>
    <property type="match status" value="1"/>
</dbReference>
<dbReference type="EMBL" id="RSCD01000002">
    <property type="protein sequence ID" value="RSH94600.1"/>
    <property type="molecule type" value="Genomic_DNA"/>
</dbReference>
<dbReference type="GO" id="GO:0005789">
    <property type="term" value="C:endoplasmic reticulum membrane"/>
    <property type="evidence" value="ECO:0007669"/>
    <property type="project" value="UniProtKB-SubCell"/>
</dbReference>
<proteinExistence type="inferred from homology"/>
<evidence type="ECO:0000256" key="5">
    <source>
        <dbReference type="ARBA" id="ARBA00022679"/>
    </source>
</evidence>
<feature type="transmembrane region" description="Helical" evidence="10">
    <location>
        <begin position="216"/>
        <end position="240"/>
    </location>
</feature>
<evidence type="ECO:0000256" key="9">
    <source>
        <dbReference type="ARBA" id="ARBA00023136"/>
    </source>
</evidence>
<dbReference type="OrthoDB" id="422086at2759"/>
<gene>
    <name evidence="12" type="ORF">EHS25_004404</name>
</gene>
<comment type="similarity">
    <text evidence="2 10">Belongs to the class VI-like SAM-binding methyltransferase superfamily. Isoprenylcysteine carboxyl methyltransferase family.</text>
</comment>
<evidence type="ECO:0000313" key="12">
    <source>
        <dbReference type="EMBL" id="RSH94600.1"/>
    </source>
</evidence>
<evidence type="ECO:0000256" key="11">
    <source>
        <dbReference type="SAM" id="MobiDB-lite"/>
    </source>
</evidence>
<dbReference type="GO" id="GO:0004671">
    <property type="term" value="F:protein C-terminal S-isoprenylcysteine carboxyl O-methyltransferase activity"/>
    <property type="evidence" value="ECO:0007669"/>
    <property type="project" value="UniProtKB-EC"/>
</dbReference>
<dbReference type="PANTHER" id="PTHR12714:SF9">
    <property type="entry name" value="PROTEIN-S-ISOPRENYLCYSTEINE O-METHYLTRANSFERASE"/>
    <property type="match status" value="1"/>
</dbReference>
<keyword evidence="4 10" id="KW-0489">Methyltransferase</keyword>
<keyword evidence="9 10" id="KW-0472">Membrane</keyword>
<name>A0A427YU02_9TREE</name>
<protein>
    <recommendedName>
        <fullName evidence="3 10">Protein-S-isoprenylcysteine O-methyltransferase</fullName>
        <ecNumber evidence="3 10">2.1.1.100</ecNumber>
    </recommendedName>
</protein>
<feature type="transmembrane region" description="Helical" evidence="10">
    <location>
        <begin position="88"/>
        <end position="107"/>
    </location>
</feature>
<dbReference type="Gene3D" id="1.20.120.1630">
    <property type="match status" value="1"/>
</dbReference>
<evidence type="ECO:0000256" key="6">
    <source>
        <dbReference type="ARBA" id="ARBA00022691"/>
    </source>
</evidence>
<feature type="transmembrane region" description="Helical" evidence="10">
    <location>
        <begin position="127"/>
        <end position="146"/>
    </location>
</feature>
<comment type="catalytic activity">
    <reaction evidence="10">
        <text>[protein]-C-terminal S-[(2E,6E)-farnesyl]-L-cysteine + S-adenosyl-L-methionine = [protein]-C-terminal S-[(2E,6E)-farnesyl]-L-cysteine methyl ester + S-adenosyl-L-homocysteine</text>
        <dbReference type="Rhea" id="RHEA:21672"/>
        <dbReference type="Rhea" id="RHEA-COMP:12125"/>
        <dbReference type="Rhea" id="RHEA-COMP:12126"/>
        <dbReference type="ChEBI" id="CHEBI:57856"/>
        <dbReference type="ChEBI" id="CHEBI:59789"/>
        <dbReference type="ChEBI" id="CHEBI:90510"/>
        <dbReference type="ChEBI" id="CHEBI:90511"/>
        <dbReference type="EC" id="2.1.1.100"/>
    </reaction>
</comment>
<dbReference type="InterPro" id="IPR025770">
    <property type="entry name" value="PPMT_MeTrfase"/>
</dbReference>
<accession>A0A427YU02</accession>
<comment type="caution">
    <text evidence="12">The sequence shown here is derived from an EMBL/GenBank/DDBJ whole genome shotgun (WGS) entry which is preliminary data.</text>
</comment>
<evidence type="ECO:0000256" key="2">
    <source>
        <dbReference type="ARBA" id="ARBA00009140"/>
    </source>
</evidence>
<dbReference type="GO" id="GO:0032259">
    <property type="term" value="P:methylation"/>
    <property type="evidence" value="ECO:0007669"/>
    <property type="project" value="UniProtKB-KW"/>
</dbReference>
<evidence type="ECO:0000256" key="1">
    <source>
        <dbReference type="ARBA" id="ARBA00004141"/>
    </source>
</evidence>
<dbReference type="STRING" id="1890683.A0A427YU02"/>
<evidence type="ECO:0000313" key="13">
    <source>
        <dbReference type="Proteomes" id="UP000279259"/>
    </source>
</evidence>
<dbReference type="EC" id="2.1.1.100" evidence="3 10"/>
<keyword evidence="5" id="KW-0808">Transferase</keyword>
<dbReference type="PANTHER" id="PTHR12714">
    <property type="entry name" value="PROTEIN-S ISOPRENYLCYSTEINE O-METHYLTRANSFERASE"/>
    <property type="match status" value="1"/>
</dbReference>
<comment type="subcellular location">
    <subcellularLocation>
        <location evidence="10">Endoplasmic reticulum membrane</location>
        <topology evidence="10">Multi-pass membrane protein</topology>
    </subcellularLocation>
    <subcellularLocation>
        <location evidence="1">Membrane</location>
        <topology evidence="1">Multi-pass membrane protein</topology>
    </subcellularLocation>
</comment>
<sequence length="281" mass="30556">MSSSNGRPHISSPMATSSTAQTASQRAHDLLPHAPQYSLRGSLPNTPLSVSVISALLGGLVGASIVSAAIPLLSHLGLSGWVWTSSRLGWYGAAMGVFHLLEFWTTAGWNPQKLSVDAFLLNNTNQYWFAHAFGVAEYLVSSTCFPGKFSSGPWTSPVWSLGVIALLIGGQALRSLAMIHASTSFSHVVKAVKHDDHVLITHGVYAWSRHPSYAGFFYWAIATQLLLGNVLSTAMFALVLGRFFSARIKDEERHLVRFFGNDYVNYRKRVGTGLPFFIGTA</sequence>
<feature type="transmembrane region" description="Helical" evidence="10">
    <location>
        <begin position="52"/>
        <end position="76"/>
    </location>
</feature>
<evidence type="ECO:0000256" key="10">
    <source>
        <dbReference type="RuleBase" id="RU362022"/>
    </source>
</evidence>
<keyword evidence="6 10" id="KW-0949">S-adenosyl-L-methionine</keyword>
<evidence type="ECO:0000256" key="4">
    <source>
        <dbReference type="ARBA" id="ARBA00022603"/>
    </source>
</evidence>
<keyword evidence="7 10" id="KW-0812">Transmembrane</keyword>
<dbReference type="InterPro" id="IPR007269">
    <property type="entry name" value="ICMT_MeTrfase"/>
</dbReference>
<dbReference type="AlphaFoldDB" id="A0A427YU02"/>
<keyword evidence="13" id="KW-1185">Reference proteome</keyword>
<feature type="compositionally biased region" description="Polar residues" evidence="11">
    <location>
        <begin position="13"/>
        <end position="22"/>
    </location>
</feature>
<evidence type="ECO:0000256" key="3">
    <source>
        <dbReference type="ARBA" id="ARBA00012151"/>
    </source>
</evidence>
<organism evidence="12 13">
    <name type="scientific">Saitozyma podzolica</name>
    <dbReference type="NCBI Taxonomy" id="1890683"/>
    <lineage>
        <taxon>Eukaryota</taxon>
        <taxon>Fungi</taxon>
        <taxon>Dikarya</taxon>
        <taxon>Basidiomycota</taxon>
        <taxon>Agaricomycotina</taxon>
        <taxon>Tremellomycetes</taxon>
        <taxon>Tremellales</taxon>
        <taxon>Trimorphomycetaceae</taxon>
        <taxon>Saitozyma</taxon>
    </lineage>
</organism>
<feature type="region of interest" description="Disordered" evidence="11">
    <location>
        <begin position="1"/>
        <end position="22"/>
    </location>
</feature>
<dbReference type="Proteomes" id="UP000279259">
    <property type="component" value="Unassembled WGS sequence"/>
</dbReference>
<feature type="transmembrane region" description="Helical" evidence="10">
    <location>
        <begin position="158"/>
        <end position="179"/>
    </location>
</feature>
<evidence type="ECO:0000256" key="8">
    <source>
        <dbReference type="ARBA" id="ARBA00022989"/>
    </source>
</evidence>
<keyword evidence="8 10" id="KW-1133">Transmembrane helix</keyword>
<dbReference type="Pfam" id="PF04140">
    <property type="entry name" value="ICMT"/>
    <property type="match status" value="1"/>
</dbReference>
<evidence type="ECO:0000256" key="7">
    <source>
        <dbReference type="ARBA" id="ARBA00022692"/>
    </source>
</evidence>
<keyword evidence="10" id="KW-0256">Endoplasmic reticulum</keyword>